<reference evidence="1" key="1">
    <citation type="submission" date="2013-07" db="EMBL/GenBank/DDBJ databases">
        <title>The genome of an arbuscular mycorrhizal fungus provides insights into the evolution of the oldest plant symbiosis.</title>
        <authorList>
            <consortium name="DOE Joint Genome Institute"/>
            <person name="Tisserant E."/>
            <person name="Malbreil M."/>
            <person name="Kuo A."/>
            <person name="Kohler A."/>
            <person name="Symeonidi A."/>
            <person name="Balestrini R."/>
            <person name="Charron P."/>
            <person name="Duensing N."/>
            <person name="Frei-dit-Frey N."/>
            <person name="Gianinazzi-Pearson V."/>
            <person name="Gilbert B."/>
            <person name="Handa Y."/>
            <person name="Hijri M."/>
            <person name="Kaul R."/>
            <person name="Kawaguchi M."/>
            <person name="Krajinski F."/>
            <person name="Lammers P."/>
            <person name="Lapierre D."/>
            <person name="Masclaux F.G."/>
            <person name="Murat C."/>
            <person name="Morin E."/>
            <person name="Ndikumana S."/>
            <person name="Pagni M."/>
            <person name="Petitpierre D."/>
            <person name="Requena N."/>
            <person name="Rosikiewicz P."/>
            <person name="Riley R."/>
            <person name="Saito K."/>
            <person name="San Clemente H."/>
            <person name="Shapiro H."/>
            <person name="van Tuinen D."/>
            <person name="Becard G."/>
            <person name="Bonfante P."/>
            <person name="Paszkowski U."/>
            <person name="Shachar-Hill Y."/>
            <person name="Young J.P."/>
            <person name="Sanders I.R."/>
            <person name="Henrissat B."/>
            <person name="Rensing S.A."/>
            <person name="Grigoriev I.V."/>
            <person name="Corradi N."/>
            <person name="Roux C."/>
            <person name="Martin F."/>
        </authorList>
    </citation>
    <scope>NUCLEOTIDE SEQUENCE</scope>
    <source>
        <strain evidence="1">DAOM 197198</strain>
    </source>
</reference>
<dbReference type="HOGENOM" id="CLU_2414408_0_0_1"/>
<dbReference type="VEuPathDB" id="FungiDB:RhiirFUN_000773"/>
<proteinExistence type="predicted"/>
<evidence type="ECO:0008006" key="2">
    <source>
        <dbReference type="Google" id="ProtNLM"/>
    </source>
</evidence>
<organism evidence="1">
    <name type="scientific">Rhizophagus irregularis (strain DAOM 181602 / DAOM 197198 / MUCL 43194)</name>
    <name type="common">Arbuscular mycorrhizal fungus</name>
    <name type="synonym">Glomus intraradices</name>
    <dbReference type="NCBI Taxonomy" id="747089"/>
    <lineage>
        <taxon>Eukaryota</taxon>
        <taxon>Fungi</taxon>
        <taxon>Fungi incertae sedis</taxon>
        <taxon>Mucoromycota</taxon>
        <taxon>Glomeromycotina</taxon>
        <taxon>Glomeromycetes</taxon>
        <taxon>Glomerales</taxon>
        <taxon>Glomeraceae</taxon>
        <taxon>Rhizophagus</taxon>
    </lineage>
</organism>
<protein>
    <recommendedName>
        <fullName evidence="2">F-box domain-containing protein</fullName>
    </recommendedName>
</protein>
<sequence>MTLRIKLAGKCDESCCPMIFARIRGDTIFQASCVTGDLPELTNEIIQYLRNDISTLYSCIFVNRLWCRLAIPLLWEDPFSIPTQHYHCIEIY</sequence>
<evidence type="ECO:0000313" key="1">
    <source>
        <dbReference type="EMBL" id="ESA18544.1"/>
    </source>
</evidence>
<dbReference type="AlphaFoldDB" id="U9UDQ5"/>
<dbReference type="EMBL" id="KI279120">
    <property type="protein sequence ID" value="ESA18544.1"/>
    <property type="molecule type" value="Genomic_DNA"/>
</dbReference>
<gene>
    <name evidence="1" type="ORF">GLOINDRAFT_2227</name>
</gene>
<accession>U9UDQ5</accession>
<name>U9UDQ5_RHIID</name>